<proteinExistence type="predicted"/>
<evidence type="ECO:0000313" key="3">
    <source>
        <dbReference type="Proteomes" id="UP000613177"/>
    </source>
</evidence>
<evidence type="ECO:0000256" key="1">
    <source>
        <dbReference type="SAM" id="MobiDB-lite"/>
    </source>
</evidence>
<accession>A0A8H7VU19</accession>
<name>A0A8H7VU19_9FUNG</name>
<keyword evidence="3" id="KW-1185">Reference proteome</keyword>
<feature type="region of interest" description="Disordered" evidence="1">
    <location>
        <begin position="1"/>
        <end position="20"/>
    </location>
</feature>
<gene>
    <name evidence="2" type="ORF">INT48_005864</name>
</gene>
<reference evidence="2" key="1">
    <citation type="submission" date="2021-01" db="EMBL/GenBank/DDBJ databases">
        <title>Metabolic potential, ecology and presence of endohyphal bacteria is reflected in genomic diversity of Mucoromycotina.</title>
        <authorList>
            <person name="Muszewska A."/>
            <person name="Okrasinska A."/>
            <person name="Steczkiewicz K."/>
            <person name="Drgas O."/>
            <person name="Orlowska M."/>
            <person name="Perlinska-Lenart U."/>
            <person name="Aleksandrzak-Piekarczyk T."/>
            <person name="Szatraj K."/>
            <person name="Zielenkiewicz U."/>
            <person name="Pilsyk S."/>
            <person name="Malc E."/>
            <person name="Mieczkowski P."/>
            <person name="Kruszewska J.S."/>
            <person name="Biernat P."/>
            <person name="Pawlowska J."/>
        </authorList>
    </citation>
    <scope>NUCLEOTIDE SEQUENCE</scope>
    <source>
        <strain evidence="2">WA0000018081</strain>
    </source>
</reference>
<comment type="caution">
    <text evidence="2">The sequence shown here is derived from an EMBL/GenBank/DDBJ whole genome shotgun (WGS) entry which is preliminary data.</text>
</comment>
<dbReference type="Proteomes" id="UP000613177">
    <property type="component" value="Unassembled WGS sequence"/>
</dbReference>
<sequence>MDATNISDNRPINPDQKSNSSIRPARLFALFPMPGLRWRFIKIDTKNINSFAPQNYSSNLNYDTALGVFYNTFDFTKIKNLNIKSLEDSINLHQTKNTMFINEVKTDGYTCNFTFAKKSPVKLQFDSIQLEISDFGQKEVDTYFRPCTVDPGRSHAFTGYYDDNEIRRLSTKNSIRLEVQLVDKRKKT</sequence>
<dbReference type="EMBL" id="JAEPRE010000089">
    <property type="protein sequence ID" value="KAG2233120.1"/>
    <property type="molecule type" value="Genomic_DNA"/>
</dbReference>
<organism evidence="2 3">
    <name type="scientific">Thamnidium elegans</name>
    <dbReference type="NCBI Taxonomy" id="101142"/>
    <lineage>
        <taxon>Eukaryota</taxon>
        <taxon>Fungi</taxon>
        <taxon>Fungi incertae sedis</taxon>
        <taxon>Mucoromycota</taxon>
        <taxon>Mucoromycotina</taxon>
        <taxon>Mucoromycetes</taxon>
        <taxon>Mucorales</taxon>
        <taxon>Mucorineae</taxon>
        <taxon>Mucoraceae</taxon>
        <taxon>Thamnidium</taxon>
    </lineage>
</organism>
<protein>
    <submittedName>
        <fullName evidence="2">Uncharacterized protein</fullName>
    </submittedName>
</protein>
<evidence type="ECO:0000313" key="2">
    <source>
        <dbReference type="EMBL" id="KAG2233120.1"/>
    </source>
</evidence>
<dbReference type="AlphaFoldDB" id="A0A8H7VU19"/>